<keyword evidence="5" id="KW-0560">Oxidoreductase</keyword>
<evidence type="ECO:0000256" key="3">
    <source>
        <dbReference type="ARBA" id="ARBA00022896"/>
    </source>
</evidence>
<dbReference type="AlphaFoldDB" id="A0A1U9ZUU1"/>
<dbReference type="PROSITE" id="PS51471">
    <property type="entry name" value="FE2OG_OXY"/>
    <property type="match status" value="1"/>
</dbReference>
<dbReference type="InterPro" id="IPR044862">
    <property type="entry name" value="Pro_4_hyd_alph_FE2OG_OXY"/>
</dbReference>
<dbReference type="SMART" id="SM00702">
    <property type="entry name" value="P4Hc"/>
    <property type="match status" value="1"/>
</dbReference>
<accession>A0A1U9ZUU1</accession>
<dbReference type="Gene3D" id="2.60.120.620">
    <property type="entry name" value="q2cbj1_9rhob like domain"/>
    <property type="match status" value="1"/>
</dbReference>
<name>A0A1U9ZUU1_9ACTN</name>
<evidence type="ECO:0000313" key="8">
    <source>
        <dbReference type="EMBL" id="AQZ61715.1"/>
    </source>
</evidence>
<keyword evidence="4" id="KW-0223">Dioxygenase</keyword>
<keyword evidence="6" id="KW-0408">Iron</keyword>
<gene>
    <name evidence="8" type="ORF">BKM31_09735</name>
</gene>
<evidence type="ECO:0000313" key="9">
    <source>
        <dbReference type="Proteomes" id="UP000190797"/>
    </source>
</evidence>
<dbReference type="InterPro" id="IPR006620">
    <property type="entry name" value="Pro_4_hyd_alph"/>
</dbReference>
<proteinExistence type="predicted"/>
<evidence type="ECO:0000256" key="1">
    <source>
        <dbReference type="ARBA" id="ARBA00001961"/>
    </source>
</evidence>
<dbReference type="GO" id="GO:0005506">
    <property type="term" value="F:iron ion binding"/>
    <property type="evidence" value="ECO:0007669"/>
    <property type="project" value="InterPro"/>
</dbReference>
<keyword evidence="2" id="KW-0479">Metal-binding</keyword>
<keyword evidence="9" id="KW-1185">Reference proteome</keyword>
<evidence type="ECO:0000256" key="5">
    <source>
        <dbReference type="ARBA" id="ARBA00023002"/>
    </source>
</evidence>
<evidence type="ECO:0000256" key="4">
    <source>
        <dbReference type="ARBA" id="ARBA00022964"/>
    </source>
</evidence>
<dbReference type="GO" id="GO:0031418">
    <property type="term" value="F:L-ascorbic acid binding"/>
    <property type="evidence" value="ECO:0007669"/>
    <property type="project" value="UniProtKB-KW"/>
</dbReference>
<dbReference type="Pfam" id="PF13640">
    <property type="entry name" value="2OG-FeII_Oxy_3"/>
    <property type="match status" value="1"/>
</dbReference>
<dbReference type="InterPro" id="IPR005123">
    <property type="entry name" value="Oxoglu/Fe-dep_dioxygenase_dom"/>
</dbReference>
<dbReference type="RefSeq" id="WP_080037849.1">
    <property type="nucleotide sequence ID" value="NZ_CP017717.1"/>
</dbReference>
<organism evidence="8 9">
    <name type="scientific">[Actinomadura] parvosata subsp. kistnae</name>
    <dbReference type="NCBI Taxonomy" id="1909395"/>
    <lineage>
        <taxon>Bacteria</taxon>
        <taxon>Bacillati</taxon>
        <taxon>Actinomycetota</taxon>
        <taxon>Actinomycetes</taxon>
        <taxon>Streptosporangiales</taxon>
        <taxon>Streptosporangiaceae</taxon>
        <taxon>Nonomuraea</taxon>
    </lineage>
</organism>
<reference evidence="9" key="1">
    <citation type="journal article" date="2017" name="Med. Chem. Commun.">
        <title>Nonomuraea sp. ATCC 55076 harbours the largest actinomycete chromosome to date and the kistamicin biosynthetic gene cluster.</title>
        <authorList>
            <person name="Nazari B."/>
            <person name="Forneris C.C."/>
            <person name="Gibson M.I."/>
            <person name="Moon K."/>
            <person name="Schramma K.R."/>
            <person name="Seyedsayamdost M.R."/>
        </authorList>
    </citation>
    <scope>NUCLEOTIDE SEQUENCE [LARGE SCALE GENOMIC DNA]</scope>
    <source>
        <strain evidence="9">ATCC 55076</strain>
    </source>
</reference>
<evidence type="ECO:0000256" key="2">
    <source>
        <dbReference type="ARBA" id="ARBA00022723"/>
    </source>
</evidence>
<feature type="domain" description="Fe2OG dioxygenase" evidence="7">
    <location>
        <begin position="337"/>
        <end position="451"/>
    </location>
</feature>
<dbReference type="Proteomes" id="UP000190797">
    <property type="component" value="Chromosome"/>
</dbReference>
<protein>
    <recommendedName>
        <fullName evidence="7">Fe2OG dioxygenase domain-containing protein</fullName>
    </recommendedName>
</protein>
<comment type="cofactor">
    <cofactor evidence="1">
        <name>L-ascorbate</name>
        <dbReference type="ChEBI" id="CHEBI:38290"/>
    </cofactor>
</comment>
<dbReference type="OrthoDB" id="3948054at2"/>
<dbReference type="GO" id="GO:0016705">
    <property type="term" value="F:oxidoreductase activity, acting on paired donors, with incorporation or reduction of molecular oxygen"/>
    <property type="evidence" value="ECO:0007669"/>
    <property type="project" value="InterPro"/>
</dbReference>
<dbReference type="STRING" id="1909395.BKM31_09735"/>
<evidence type="ECO:0000259" key="7">
    <source>
        <dbReference type="PROSITE" id="PS51471"/>
    </source>
</evidence>
<dbReference type="EMBL" id="CP017717">
    <property type="protein sequence ID" value="AQZ61715.1"/>
    <property type="molecule type" value="Genomic_DNA"/>
</dbReference>
<dbReference type="KEGG" id="noa:BKM31_09735"/>
<dbReference type="GO" id="GO:0051213">
    <property type="term" value="F:dioxygenase activity"/>
    <property type="evidence" value="ECO:0007669"/>
    <property type="project" value="UniProtKB-KW"/>
</dbReference>
<evidence type="ECO:0000256" key="6">
    <source>
        <dbReference type="ARBA" id="ARBA00023004"/>
    </source>
</evidence>
<keyword evidence="3" id="KW-0847">Vitamin C</keyword>
<sequence>MTETNGFYAGRNAATRIEIFDELSPLAEAALRSFFRRLGAPHVMDEVVLPLLSEGDSQLFAAVRDRPWPPWGLGARNVVGLLQTHLVADACWGLSTIYLVDEELGNIGLQSALIKEALEFISTDPNAEIHYLVAEGSMMADHVLRETGFEATQDVFLTEAARYFTYRTPARRLLERLGLSETDTVDVMAGALDRAAYARGAVFHHTVQAASRADWMIDRPEVAAEITRLVRGGHYSKPGGVPTGTGRIEVIDPAGEVALVLREFLTRDEQAQLLEHVLKNVHGFTPGTIIEPGSPTPLFNERVRRGRTLDDLGRFESLFKERIKQQLEEVMARLGHPAFPLGEIELQVTASNDGDYFRMHRDTDGSDTRELTFVYLFSREPRKFAGGELRVFETDVVEGRMVPTDRSQTIMPRANLAVYFPARHEHEVLPVRVPSKQFDDSRFSITGWIHRR</sequence>